<sequence length="34" mass="3712">MSGARSMLSCLIMTVAACKRVELASAVERSEVRR</sequence>
<name>A9FAT1_SORC5</name>
<accession>A9FAT1</accession>
<evidence type="ECO:0000313" key="1">
    <source>
        <dbReference type="EMBL" id="CAN97938.1"/>
    </source>
</evidence>
<keyword evidence="2" id="KW-1185">Reference proteome</keyword>
<dbReference type="Proteomes" id="UP000002139">
    <property type="component" value="Chromosome"/>
</dbReference>
<dbReference type="AlphaFoldDB" id="A9FAT1"/>
<evidence type="ECO:0000313" key="2">
    <source>
        <dbReference type="Proteomes" id="UP000002139"/>
    </source>
</evidence>
<dbReference type="HOGENOM" id="CLU_3376066_0_0_7"/>
<dbReference type="PROSITE" id="PS51257">
    <property type="entry name" value="PROKAR_LIPOPROTEIN"/>
    <property type="match status" value="1"/>
</dbReference>
<proteinExistence type="predicted"/>
<reference evidence="1 2" key="1">
    <citation type="journal article" date="2007" name="Nat. Biotechnol.">
        <title>Complete genome sequence of the myxobacterium Sorangium cellulosum.</title>
        <authorList>
            <person name="Schneiker S."/>
            <person name="Perlova O."/>
            <person name="Kaiser O."/>
            <person name="Gerth K."/>
            <person name="Alici A."/>
            <person name="Altmeyer M.O."/>
            <person name="Bartels D."/>
            <person name="Bekel T."/>
            <person name="Beyer S."/>
            <person name="Bode E."/>
            <person name="Bode H.B."/>
            <person name="Bolten C.J."/>
            <person name="Choudhuri J.V."/>
            <person name="Doss S."/>
            <person name="Elnakady Y.A."/>
            <person name="Frank B."/>
            <person name="Gaigalat L."/>
            <person name="Goesmann A."/>
            <person name="Groeger C."/>
            <person name="Gross F."/>
            <person name="Jelsbak L."/>
            <person name="Jelsbak L."/>
            <person name="Kalinowski J."/>
            <person name="Kegler C."/>
            <person name="Knauber T."/>
            <person name="Konietzny S."/>
            <person name="Kopp M."/>
            <person name="Krause L."/>
            <person name="Krug D."/>
            <person name="Linke B."/>
            <person name="Mahmud T."/>
            <person name="Martinez-Arias R."/>
            <person name="McHardy A.C."/>
            <person name="Merai M."/>
            <person name="Meyer F."/>
            <person name="Mormann S."/>
            <person name="Munoz-Dorado J."/>
            <person name="Perez J."/>
            <person name="Pradella S."/>
            <person name="Rachid S."/>
            <person name="Raddatz G."/>
            <person name="Rosenau F."/>
            <person name="Rueckert C."/>
            <person name="Sasse F."/>
            <person name="Scharfe M."/>
            <person name="Schuster S.C."/>
            <person name="Suen G."/>
            <person name="Treuner-Lange A."/>
            <person name="Velicer G.J."/>
            <person name="Vorholter F.-J."/>
            <person name="Weissman K.J."/>
            <person name="Welch R.D."/>
            <person name="Wenzel S.C."/>
            <person name="Whitworth D.E."/>
            <person name="Wilhelm S."/>
            <person name="Wittmann C."/>
            <person name="Bloecker H."/>
            <person name="Puehler A."/>
            <person name="Mueller R."/>
        </authorList>
    </citation>
    <scope>NUCLEOTIDE SEQUENCE [LARGE SCALE GENOMIC DNA]</scope>
    <source>
        <strain evidence="2">So ce56</strain>
    </source>
</reference>
<dbReference type="KEGG" id="scl:sce7769"/>
<protein>
    <submittedName>
        <fullName evidence="1">Uncharacterized protein</fullName>
    </submittedName>
</protein>
<gene>
    <name evidence="1" type="ordered locus">sce7769</name>
</gene>
<dbReference type="EMBL" id="AM746676">
    <property type="protein sequence ID" value="CAN97938.1"/>
    <property type="molecule type" value="Genomic_DNA"/>
</dbReference>
<organism evidence="1 2">
    <name type="scientific">Sorangium cellulosum (strain So ce56)</name>
    <name type="common">Polyangium cellulosum (strain So ce56)</name>
    <dbReference type="NCBI Taxonomy" id="448385"/>
    <lineage>
        <taxon>Bacteria</taxon>
        <taxon>Pseudomonadati</taxon>
        <taxon>Myxococcota</taxon>
        <taxon>Polyangia</taxon>
        <taxon>Polyangiales</taxon>
        <taxon>Polyangiaceae</taxon>
        <taxon>Sorangium</taxon>
    </lineage>
</organism>